<sequence>MNITFRTAALAAALSLTALAASSRLERLAYPLDGASRAEVHLQTGVALLELGALESSSLLLRGDLEVPIRARIKSELRRTGEQVMVSLQEDKRLNLNLFKSGPDSHWRIWLNPKTLTRLVVRSGVGEMRLNLRQLRLSALTVQSGVGETVVTLPAQGRLKATIQAGVGALTVRVPRGMAADIRAVAGSGAVTVHGNYQRSGDRYRSPHYARSPHRVDLTLEGGIGEIVVEPLGD</sequence>
<name>A0A841I2U5_9DEIO</name>
<dbReference type="Proteomes" id="UP000569951">
    <property type="component" value="Unassembled WGS sequence"/>
</dbReference>
<gene>
    <name evidence="2" type="ORF">HNR42_002103</name>
</gene>
<accession>A0A841I2U5</accession>
<evidence type="ECO:0008006" key="4">
    <source>
        <dbReference type="Google" id="ProtNLM"/>
    </source>
</evidence>
<reference evidence="2 3" key="1">
    <citation type="submission" date="2020-08" db="EMBL/GenBank/DDBJ databases">
        <title>Genomic Encyclopedia of Type Strains, Phase IV (KMG-IV): sequencing the most valuable type-strain genomes for metagenomic binning, comparative biology and taxonomic classification.</title>
        <authorList>
            <person name="Goeker M."/>
        </authorList>
    </citation>
    <scope>NUCLEOTIDE SEQUENCE [LARGE SCALE GENOMIC DNA]</scope>
    <source>
        <strain evidence="2 3">DSM 21458</strain>
    </source>
</reference>
<dbReference type="EMBL" id="JACHHG010000007">
    <property type="protein sequence ID" value="MBB6098668.1"/>
    <property type="molecule type" value="Genomic_DNA"/>
</dbReference>
<keyword evidence="3" id="KW-1185">Reference proteome</keyword>
<feature type="signal peptide" evidence="1">
    <location>
        <begin position="1"/>
        <end position="20"/>
    </location>
</feature>
<evidence type="ECO:0000313" key="2">
    <source>
        <dbReference type="EMBL" id="MBB6098668.1"/>
    </source>
</evidence>
<keyword evidence="1" id="KW-0732">Signal</keyword>
<dbReference type="AlphaFoldDB" id="A0A841I2U5"/>
<proteinExistence type="predicted"/>
<dbReference type="RefSeq" id="WP_183987322.1">
    <property type="nucleotide sequence ID" value="NZ_JACHHG010000007.1"/>
</dbReference>
<organism evidence="2 3">
    <name type="scientific">Deinobacterium chartae</name>
    <dbReference type="NCBI Taxonomy" id="521158"/>
    <lineage>
        <taxon>Bacteria</taxon>
        <taxon>Thermotogati</taxon>
        <taxon>Deinococcota</taxon>
        <taxon>Deinococci</taxon>
        <taxon>Deinococcales</taxon>
        <taxon>Deinococcaceae</taxon>
        <taxon>Deinobacterium</taxon>
    </lineage>
</organism>
<evidence type="ECO:0000256" key="1">
    <source>
        <dbReference type="SAM" id="SignalP"/>
    </source>
</evidence>
<comment type="caution">
    <text evidence="2">The sequence shown here is derived from an EMBL/GenBank/DDBJ whole genome shotgun (WGS) entry which is preliminary data.</text>
</comment>
<protein>
    <recommendedName>
        <fullName evidence="4">DUF2154 domain-containing protein</fullName>
    </recommendedName>
</protein>
<feature type="chain" id="PRO_5032787968" description="DUF2154 domain-containing protein" evidence="1">
    <location>
        <begin position="21"/>
        <end position="234"/>
    </location>
</feature>
<evidence type="ECO:0000313" key="3">
    <source>
        <dbReference type="Proteomes" id="UP000569951"/>
    </source>
</evidence>